<dbReference type="PROSITE" id="PS50005">
    <property type="entry name" value="TPR"/>
    <property type="match status" value="3"/>
</dbReference>
<evidence type="ECO:0000256" key="2">
    <source>
        <dbReference type="ARBA" id="ARBA00022803"/>
    </source>
</evidence>
<dbReference type="EMBL" id="JBHSPH010000003">
    <property type="protein sequence ID" value="MFC5863181.1"/>
    <property type="molecule type" value="Genomic_DNA"/>
</dbReference>
<comment type="caution">
    <text evidence="6">The sequence shown here is derived from an EMBL/GenBank/DDBJ whole genome shotgun (WGS) entry which is preliminary data.</text>
</comment>
<gene>
    <name evidence="6" type="ORF">ACFPT7_12820</name>
</gene>
<feature type="repeat" description="TPR" evidence="3">
    <location>
        <begin position="105"/>
        <end position="138"/>
    </location>
</feature>
<evidence type="ECO:0000313" key="6">
    <source>
        <dbReference type="EMBL" id="MFC5863181.1"/>
    </source>
</evidence>
<dbReference type="InterPro" id="IPR011990">
    <property type="entry name" value="TPR-like_helical_dom_sf"/>
</dbReference>
<proteinExistence type="predicted"/>
<feature type="repeat" description="TPR" evidence="3">
    <location>
        <begin position="139"/>
        <end position="172"/>
    </location>
</feature>
<dbReference type="PANTHER" id="PTHR44943:SF8">
    <property type="entry name" value="TPR REPEAT-CONTAINING PROTEIN MJ0263"/>
    <property type="match status" value="1"/>
</dbReference>
<keyword evidence="1" id="KW-0677">Repeat</keyword>
<keyword evidence="5" id="KW-0732">Signal</keyword>
<dbReference type="PANTHER" id="PTHR44943">
    <property type="entry name" value="CELLULOSE SYNTHASE OPERON PROTEIN C"/>
    <property type="match status" value="1"/>
</dbReference>
<dbReference type="SUPFAM" id="SSF48452">
    <property type="entry name" value="TPR-like"/>
    <property type="match status" value="1"/>
</dbReference>
<feature type="region of interest" description="Disordered" evidence="4">
    <location>
        <begin position="30"/>
        <end position="50"/>
    </location>
</feature>
<name>A0ABW1EFZ3_9BACT</name>
<feature type="chain" id="PRO_5046911178" evidence="5">
    <location>
        <begin position="27"/>
        <end position="315"/>
    </location>
</feature>
<accession>A0ABW1EFZ3</accession>
<dbReference type="Pfam" id="PF13181">
    <property type="entry name" value="TPR_8"/>
    <property type="match status" value="1"/>
</dbReference>
<reference evidence="7" key="1">
    <citation type="journal article" date="2019" name="Int. J. Syst. Evol. Microbiol.">
        <title>The Global Catalogue of Microorganisms (GCM) 10K type strain sequencing project: providing services to taxonomists for standard genome sequencing and annotation.</title>
        <authorList>
            <consortium name="The Broad Institute Genomics Platform"/>
            <consortium name="The Broad Institute Genome Sequencing Center for Infectious Disease"/>
            <person name="Wu L."/>
            <person name="Ma J."/>
        </authorList>
    </citation>
    <scope>NUCLEOTIDE SEQUENCE [LARGE SCALE GENOMIC DNA]</scope>
    <source>
        <strain evidence="7">JCM 4087</strain>
    </source>
</reference>
<dbReference type="InterPro" id="IPR019734">
    <property type="entry name" value="TPR_rpt"/>
</dbReference>
<dbReference type="SMART" id="SM00028">
    <property type="entry name" value="TPR"/>
    <property type="match status" value="7"/>
</dbReference>
<dbReference type="Pfam" id="PF14559">
    <property type="entry name" value="TPR_19"/>
    <property type="match status" value="1"/>
</dbReference>
<evidence type="ECO:0000313" key="7">
    <source>
        <dbReference type="Proteomes" id="UP001596091"/>
    </source>
</evidence>
<protein>
    <submittedName>
        <fullName evidence="6">Tetratricopeptide repeat protein</fullName>
    </submittedName>
</protein>
<dbReference type="RefSeq" id="WP_263339704.1">
    <property type="nucleotide sequence ID" value="NZ_JAGSYH010000005.1"/>
</dbReference>
<dbReference type="InterPro" id="IPR051685">
    <property type="entry name" value="Ycf3/AcsC/BcsC/TPR_MFPF"/>
</dbReference>
<evidence type="ECO:0000256" key="3">
    <source>
        <dbReference type="PROSITE-ProRule" id="PRU00339"/>
    </source>
</evidence>
<evidence type="ECO:0000256" key="4">
    <source>
        <dbReference type="SAM" id="MobiDB-lite"/>
    </source>
</evidence>
<dbReference type="Pfam" id="PF13432">
    <property type="entry name" value="TPR_16"/>
    <property type="match status" value="1"/>
</dbReference>
<feature type="repeat" description="TPR" evidence="3">
    <location>
        <begin position="211"/>
        <end position="244"/>
    </location>
</feature>
<keyword evidence="2 3" id="KW-0802">TPR repeat</keyword>
<dbReference type="Proteomes" id="UP001596091">
    <property type="component" value="Unassembled WGS sequence"/>
</dbReference>
<evidence type="ECO:0000256" key="5">
    <source>
        <dbReference type="SAM" id="SignalP"/>
    </source>
</evidence>
<sequence>MTLWCFQFTRAALVFLLIAVTYPVFSQQAPARTSQPGGVPLGRETSAQPDSALADTEARLRANLQQNPRSADTLYELALVLRQQNKPRESLETYTRAAQIQKPNVAQLRSVALDYVLLDDYDDAIRWLRVALGMEPNNTDALYSLGRCLYTQNLFSDAEKTYLKVLALDPTHLKAEENLGLTYDALNNPQRAEEALRTAVQWAKERDLHDPWPYLDLGIFLLDQSREADAQPFLERAVEFDPKSSWAHEKLGMALVANENSARGIRELQLAVDLAPNDPKTHFELGRAYRASGQKDKARSEFEISKSLYGKHSQN</sequence>
<evidence type="ECO:0000256" key="1">
    <source>
        <dbReference type="ARBA" id="ARBA00022737"/>
    </source>
</evidence>
<keyword evidence="7" id="KW-1185">Reference proteome</keyword>
<feature type="signal peptide" evidence="5">
    <location>
        <begin position="1"/>
        <end position="26"/>
    </location>
</feature>
<dbReference type="Gene3D" id="1.25.40.10">
    <property type="entry name" value="Tetratricopeptide repeat domain"/>
    <property type="match status" value="2"/>
</dbReference>
<organism evidence="6 7">
    <name type="scientific">Acidicapsa dinghuensis</name>
    <dbReference type="NCBI Taxonomy" id="2218256"/>
    <lineage>
        <taxon>Bacteria</taxon>
        <taxon>Pseudomonadati</taxon>
        <taxon>Acidobacteriota</taxon>
        <taxon>Terriglobia</taxon>
        <taxon>Terriglobales</taxon>
        <taxon>Acidobacteriaceae</taxon>
        <taxon>Acidicapsa</taxon>
    </lineage>
</organism>